<accession>A0A9W8JVC7</accession>
<dbReference type="PANTHER" id="PTHR31084">
    <property type="entry name" value="ALPHA-L-FUCOSIDASE 2"/>
    <property type="match status" value="1"/>
</dbReference>
<dbReference type="Gene3D" id="1.50.10.10">
    <property type="match status" value="1"/>
</dbReference>
<dbReference type="PANTHER" id="PTHR31084:SF3">
    <property type="entry name" value="ALPHA-FUCOSIDASE A"/>
    <property type="match status" value="1"/>
</dbReference>
<feature type="domain" description="Glycosyl hydrolase family 95 catalytic" evidence="1">
    <location>
        <begin position="36"/>
        <end position="301"/>
    </location>
</feature>
<dbReference type="Proteomes" id="UP001148786">
    <property type="component" value="Unassembled WGS sequence"/>
</dbReference>
<evidence type="ECO:0000313" key="2">
    <source>
        <dbReference type="EMBL" id="KAJ3484534.1"/>
    </source>
</evidence>
<dbReference type="EMBL" id="JANKHO010003310">
    <property type="protein sequence ID" value="KAJ3484534.1"/>
    <property type="molecule type" value="Genomic_DNA"/>
</dbReference>
<dbReference type="SUPFAM" id="SSF48208">
    <property type="entry name" value="Six-hairpin glycosidases"/>
    <property type="match status" value="1"/>
</dbReference>
<dbReference type="InterPro" id="IPR054363">
    <property type="entry name" value="GH95_cat"/>
</dbReference>
<protein>
    <recommendedName>
        <fullName evidence="1">Glycosyl hydrolase family 95 catalytic domain-containing protein</fullName>
    </recommendedName>
</protein>
<reference evidence="2" key="1">
    <citation type="submission" date="2022-07" db="EMBL/GenBank/DDBJ databases">
        <title>Genome Sequence of Agrocybe chaxingu.</title>
        <authorList>
            <person name="Buettner E."/>
        </authorList>
    </citation>
    <scope>NUCLEOTIDE SEQUENCE</scope>
    <source>
        <strain evidence="2">MP-N11</strain>
    </source>
</reference>
<dbReference type="AlphaFoldDB" id="A0A9W8JVC7"/>
<evidence type="ECO:0000313" key="3">
    <source>
        <dbReference type="Proteomes" id="UP001148786"/>
    </source>
</evidence>
<name>A0A9W8JVC7_9AGAR</name>
<dbReference type="OrthoDB" id="2848340at2759"/>
<keyword evidence="3" id="KW-1185">Reference proteome</keyword>
<dbReference type="Pfam" id="PF22124">
    <property type="entry name" value="Glyco_hydro_95_cat"/>
    <property type="match status" value="1"/>
</dbReference>
<dbReference type="GO" id="GO:0004560">
    <property type="term" value="F:alpha-L-fucosidase activity"/>
    <property type="evidence" value="ECO:0007669"/>
    <property type="project" value="TreeGrafter"/>
</dbReference>
<organism evidence="2 3">
    <name type="scientific">Agrocybe chaxingu</name>
    <dbReference type="NCBI Taxonomy" id="84603"/>
    <lineage>
        <taxon>Eukaryota</taxon>
        <taxon>Fungi</taxon>
        <taxon>Dikarya</taxon>
        <taxon>Basidiomycota</taxon>
        <taxon>Agaricomycotina</taxon>
        <taxon>Agaricomycetes</taxon>
        <taxon>Agaricomycetidae</taxon>
        <taxon>Agaricales</taxon>
        <taxon>Agaricineae</taxon>
        <taxon>Strophariaceae</taxon>
        <taxon>Agrocybe</taxon>
    </lineage>
</organism>
<sequence length="320" mass="35714">MDAGTQASGFSFRGLDPVTKLLGTTGAPPTQAFADYGALLRDHVGDVQDTLYRGFTLDLGQQPVLDTPTNVLRDQYRIDGPASNAYIDWLMFNYGRYMLASSARSVLPANLQGKWADGIGNAWGADYHSNINIQMNYWSAETTGLGGLVTPLFDYIEKTWGPRGAETAQILYNINRGFVTHNEMNIFGHTGMKAFGNSAEWANYPEANVWMMLHVWDHFDYTNDVSWWRSQGWPLIKSVAGFHLDKLIPDLHFNDSTLVVSPCNSPEQRPITFGCAHSQQMIWEMFNAIEKGFEASGDTDTAFLEGTSSLVHHEFNLNHG</sequence>
<proteinExistence type="predicted"/>
<gene>
    <name evidence="2" type="ORF">NLJ89_g11970</name>
</gene>
<evidence type="ECO:0000259" key="1">
    <source>
        <dbReference type="Pfam" id="PF22124"/>
    </source>
</evidence>
<comment type="caution">
    <text evidence="2">The sequence shown here is derived from an EMBL/GenBank/DDBJ whole genome shotgun (WGS) entry which is preliminary data.</text>
</comment>
<dbReference type="InterPro" id="IPR012341">
    <property type="entry name" value="6hp_glycosidase-like_sf"/>
</dbReference>
<dbReference type="InterPro" id="IPR008928">
    <property type="entry name" value="6-hairpin_glycosidase_sf"/>
</dbReference>
<dbReference type="GO" id="GO:0005975">
    <property type="term" value="P:carbohydrate metabolic process"/>
    <property type="evidence" value="ECO:0007669"/>
    <property type="project" value="InterPro"/>
</dbReference>